<keyword evidence="3 7" id="KW-0862">Zinc</keyword>
<organism evidence="8 9">
    <name type="scientific">Oceaniovalibus guishaninsula JLT2003</name>
    <dbReference type="NCBI Taxonomy" id="1231392"/>
    <lineage>
        <taxon>Bacteria</taxon>
        <taxon>Pseudomonadati</taxon>
        <taxon>Pseudomonadota</taxon>
        <taxon>Alphaproteobacteria</taxon>
        <taxon>Rhodobacterales</taxon>
        <taxon>Roseobacteraceae</taxon>
        <taxon>Oceaniovalibus</taxon>
    </lineage>
</organism>
<dbReference type="RefSeq" id="WP_007426563.1">
    <property type="nucleotide sequence ID" value="NZ_AMGO01000021.1"/>
</dbReference>
<protein>
    <submittedName>
        <fullName evidence="8">Zinc uptake regulation protein</fullName>
    </submittedName>
</protein>
<evidence type="ECO:0000313" key="9">
    <source>
        <dbReference type="Proteomes" id="UP000006765"/>
    </source>
</evidence>
<evidence type="ECO:0000256" key="2">
    <source>
        <dbReference type="ARBA" id="ARBA00022491"/>
    </source>
</evidence>
<dbReference type="OrthoDB" id="9801127at2"/>
<keyword evidence="6" id="KW-0804">Transcription</keyword>
<dbReference type="Proteomes" id="UP000006765">
    <property type="component" value="Unassembled WGS sequence"/>
</dbReference>
<dbReference type="InterPro" id="IPR036388">
    <property type="entry name" value="WH-like_DNA-bd_sf"/>
</dbReference>
<comment type="caution">
    <text evidence="8">The sequence shown here is derived from an EMBL/GenBank/DDBJ whole genome shotgun (WGS) entry which is preliminary data.</text>
</comment>
<evidence type="ECO:0000256" key="5">
    <source>
        <dbReference type="ARBA" id="ARBA00023125"/>
    </source>
</evidence>
<evidence type="ECO:0000256" key="4">
    <source>
        <dbReference type="ARBA" id="ARBA00023015"/>
    </source>
</evidence>
<dbReference type="GO" id="GO:0005829">
    <property type="term" value="C:cytosol"/>
    <property type="evidence" value="ECO:0007669"/>
    <property type="project" value="TreeGrafter"/>
</dbReference>
<evidence type="ECO:0000313" key="8">
    <source>
        <dbReference type="EMBL" id="EKE44573.1"/>
    </source>
</evidence>
<dbReference type="STRING" id="1231392.OCGS_1411"/>
<dbReference type="GO" id="GO:0045892">
    <property type="term" value="P:negative regulation of DNA-templated transcription"/>
    <property type="evidence" value="ECO:0007669"/>
    <property type="project" value="TreeGrafter"/>
</dbReference>
<dbReference type="GO" id="GO:0003700">
    <property type="term" value="F:DNA-binding transcription factor activity"/>
    <property type="evidence" value="ECO:0007669"/>
    <property type="project" value="InterPro"/>
</dbReference>
<feature type="binding site" evidence="7">
    <location>
        <position position="111"/>
    </location>
    <ligand>
        <name>Zn(2+)</name>
        <dbReference type="ChEBI" id="CHEBI:29105"/>
    </ligand>
</feature>
<dbReference type="eggNOG" id="COG0735">
    <property type="taxonomic scope" value="Bacteria"/>
</dbReference>
<reference evidence="8 9" key="1">
    <citation type="journal article" date="2012" name="J. Bacteriol.">
        <title>Draft Genome Sequence of Oceaniovalibus guishaninsula JLT2003T.</title>
        <authorList>
            <person name="Tang K."/>
            <person name="Liu K."/>
            <person name="Jiao N."/>
        </authorList>
    </citation>
    <scope>NUCLEOTIDE SEQUENCE [LARGE SCALE GENOMIC DNA]</scope>
    <source>
        <strain evidence="8 9">JLT2003</strain>
    </source>
</reference>
<dbReference type="GO" id="GO:0000976">
    <property type="term" value="F:transcription cis-regulatory region binding"/>
    <property type="evidence" value="ECO:0007669"/>
    <property type="project" value="TreeGrafter"/>
</dbReference>
<keyword evidence="9" id="KW-1185">Reference proteome</keyword>
<proteinExistence type="inferred from homology"/>
<dbReference type="Gene3D" id="3.30.1490.190">
    <property type="match status" value="1"/>
</dbReference>
<evidence type="ECO:0000256" key="6">
    <source>
        <dbReference type="ARBA" id="ARBA00023163"/>
    </source>
</evidence>
<evidence type="ECO:0000256" key="1">
    <source>
        <dbReference type="ARBA" id="ARBA00007957"/>
    </source>
</evidence>
<name>K2HAM5_9RHOB</name>
<dbReference type="AlphaFoldDB" id="K2HAM5"/>
<dbReference type="PANTHER" id="PTHR33202:SF6">
    <property type="entry name" value="ZINC UPTAKE REGULATION PROTEIN"/>
    <property type="match status" value="1"/>
</dbReference>
<dbReference type="InterPro" id="IPR036390">
    <property type="entry name" value="WH_DNA-bd_sf"/>
</dbReference>
<dbReference type="PANTHER" id="PTHR33202">
    <property type="entry name" value="ZINC UPTAKE REGULATION PROTEIN"/>
    <property type="match status" value="1"/>
</dbReference>
<dbReference type="Gene3D" id="1.10.10.10">
    <property type="entry name" value="Winged helix-like DNA-binding domain superfamily/Winged helix DNA-binding domain"/>
    <property type="match status" value="1"/>
</dbReference>
<evidence type="ECO:0000256" key="3">
    <source>
        <dbReference type="ARBA" id="ARBA00022833"/>
    </source>
</evidence>
<dbReference type="SUPFAM" id="SSF46785">
    <property type="entry name" value="Winged helix' DNA-binding domain"/>
    <property type="match status" value="1"/>
</dbReference>
<dbReference type="GO" id="GO:1900376">
    <property type="term" value="P:regulation of secondary metabolite biosynthetic process"/>
    <property type="evidence" value="ECO:0007669"/>
    <property type="project" value="TreeGrafter"/>
</dbReference>
<comment type="similarity">
    <text evidence="1">Belongs to the Fur family.</text>
</comment>
<accession>K2HAM5</accession>
<dbReference type="PATRIC" id="fig|1231392.3.peg.1417"/>
<dbReference type="InterPro" id="IPR043135">
    <property type="entry name" value="Fur_C"/>
</dbReference>
<keyword evidence="5" id="KW-0238">DNA-binding</keyword>
<comment type="cofactor">
    <cofactor evidence="7">
        <name>Zn(2+)</name>
        <dbReference type="ChEBI" id="CHEBI:29105"/>
    </cofactor>
    <text evidence="7">Binds 1 zinc ion per subunit.</text>
</comment>
<dbReference type="InterPro" id="IPR002481">
    <property type="entry name" value="FUR"/>
</dbReference>
<feature type="binding site" evidence="7">
    <location>
        <position position="108"/>
    </location>
    <ligand>
        <name>Zn(2+)</name>
        <dbReference type="ChEBI" id="CHEBI:29105"/>
    </ligand>
</feature>
<dbReference type="GO" id="GO:0008270">
    <property type="term" value="F:zinc ion binding"/>
    <property type="evidence" value="ECO:0007669"/>
    <property type="project" value="TreeGrafter"/>
</dbReference>
<evidence type="ECO:0000256" key="7">
    <source>
        <dbReference type="PIRSR" id="PIRSR602481-1"/>
    </source>
</evidence>
<keyword evidence="4" id="KW-0805">Transcription regulation</keyword>
<keyword evidence="7" id="KW-0479">Metal-binding</keyword>
<gene>
    <name evidence="8" type="ORF">OCGS_1411</name>
</gene>
<feature type="binding site" evidence="7">
    <location>
        <position position="148"/>
    </location>
    <ligand>
        <name>Zn(2+)</name>
        <dbReference type="ChEBI" id="CHEBI:29105"/>
    </ligand>
</feature>
<feature type="binding site" evidence="7">
    <location>
        <position position="151"/>
    </location>
    <ligand>
        <name>Zn(2+)</name>
        <dbReference type="ChEBI" id="CHEBI:29105"/>
    </ligand>
</feature>
<dbReference type="EMBL" id="AMGO01000021">
    <property type="protein sequence ID" value="EKE44573.1"/>
    <property type="molecule type" value="Genomic_DNA"/>
</dbReference>
<keyword evidence="2" id="KW-0678">Repressor</keyword>
<sequence>MSFHAHDHRDCIADGIAAAERYCAERRLHFTPVRRRVLEMLLGGHTSLRAYEILDRLRAEGLGSQPPVAYRALDFLVMHGFAHRVERLNAFIACSHADSRHAPAFLICRACNRVVEAESDPQAGELGRAARRAGFVIERTVREAEGLCPDCACAA</sequence>